<dbReference type="WBParaSite" id="TCLT_0000246801-mRNA-1">
    <property type="protein sequence ID" value="TCLT_0000246801-mRNA-1"/>
    <property type="gene ID" value="TCLT_0000246801"/>
</dbReference>
<sequence length="174" mass="19820">LQTTLLFVISILPIWWGCCNRSVNPGSKRYYRSPISNETRMDADSAAKTCPESQSPFSLAPKSRTRKSNFKDTKSQSLSKLHSRSNSKSKSIERKNESNLFQPAVIAMQRKEKEQDSFATHIPKKKVARRSLEIEPSLITNWLLQIKSRPPVGCDRDDYKTIPAYMLPSSNDDL</sequence>
<evidence type="ECO:0000256" key="2">
    <source>
        <dbReference type="SAM" id="SignalP"/>
    </source>
</evidence>
<feature type="signal peptide" evidence="2">
    <location>
        <begin position="1"/>
        <end position="21"/>
    </location>
</feature>
<dbReference type="AlphaFoldDB" id="A0A0N5CQG8"/>
<dbReference type="OMA" id="RRSIQHE"/>
<evidence type="ECO:0000313" key="3">
    <source>
        <dbReference type="WBParaSite" id="TCLT_0000246801-mRNA-1"/>
    </source>
</evidence>
<feature type="chain" id="PRO_5005896182" evidence="2">
    <location>
        <begin position="22"/>
        <end position="174"/>
    </location>
</feature>
<evidence type="ECO:0000256" key="1">
    <source>
        <dbReference type="SAM" id="MobiDB-lite"/>
    </source>
</evidence>
<keyword evidence="2" id="KW-0732">Signal</keyword>
<organism evidence="3">
    <name type="scientific">Thelazia callipaeda</name>
    <name type="common">Oriental eyeworm</name>
    <name type="synonym">Parasitic nematode</name>
    <dbReference type="NCBI Taxonomy" id="103827"/>
    <lineage>
        <taxon>Eukaryota</taxon>
        <taxon>Metazoa</taxon>
        <taxon>Ecdysozoa</taxon>
        <taxon>Nematoda</taxon>
        <taxon>Chromadorea</taxon>
        <taxon>Rhabditida</taxon>
        <taxon>Spirurina</taxon>
        <taxon>Spiruromorpha</taxon>
        <taxon>Thelazioidea</taxon>
        <taxon>Thelaziidae</taxon>
        <taxon>Thelazia</taxon>
    </lineage>
</organism>
<protein>
    <submittedName>
        <fullName evidence="3">Homeobox domain-containing protein</fullName>
    </submittedName>
</protein>
<feature type="region of interest" description="Disordered" evidence="1">
    <location>
        <begin position="42"/>
        <end position="95"/>
    </location>
</feature>
<name>A0A0N5CQG8_THECL</name>
<proteinExistence type="predicted"/>
<accession>A0A0N5CQG8</accession>
<reference evidence="3" key="1">
    <citation type="submission" date="2017-02" db="UniProtKB">
        <authorList>
            <consortium name="WormBaseParasite"/>
        </authorList>
    </citation>
    <scope>IDENTIFICATION</scope>
</reference>